<sequence>MMPAGEPAPTPTPSAAHAPSRPRPDNRWAALSGVLSGATTLGVASLVAVLFGPSSNPVVAVGGAFVDATPAWLKDFAVSTFAANDKVALFVGMAIVVLVLTAGIGLVATRSLRVALGLVVALGAVALAAVLTREGVGTADAIPTLVGTVAGMLTLQALVVRLPAPRSAAPAQDGGDRRAFLRYAVLAGSVAAIAAVGGQLLGASRRVAETARQVLRLPVPVRPAPALPAGVQSATAGVTPFVTPTDEFYRIDTALLIPQVDPATWTLRVYGMVEDEVEITFDELLAEDLVEAWVTLACVSNPVGGDLVGNAKWLGLPIRELLARAKPLPGADMVLSRSVDGFTASTPLEVLTDDRDALLAVAMNDEPLPLSHGFPVRMVVPGLYGYVSATKWVTELKVTTFADDVAYWTPRGWSERGPIKTASRIDVPRADANLTAGTVAVGGVAWAQHVGVVAVEVQVDHGEWEAAALADEASTDTWRQWSYLWEASSGPHTLRVRATDATGKIQTSTEAPPAPDGASGWHEVTVDVG</sequence>
<keyword evidence="2" id="KW-1133">Transmembrane helix</keyword>
<dbReference type="Proteomes" id="UP000199039">
    <property type="component" value="Unassembled WGS sequence"/>
</dbReference>
<dbReference type="InterPro" id="IPR036374">
    <property type="entry name" value="OxRdtase_Mopterin-bd_sf"/>
</dbReference>
<dbReference type="SUPFAM" id="SSF56524">
    <property type="entry name" value="Oxidoreductase molybdopterin-binding domain"/>
    <property type="match status" value="1"/>
</dbReference>
<feature type="transmembrane region" description="Helical" evidence="2">
    <location>
        <begin position="114"/>
        <end position="132"/>
    </location>
</feature>
<feature type="transmembrane region" description="Helical" evidence="2">
    <location>
        <begin position="28"/>
        <end position="51"/>
    </location>
</feature>
<keyword evidence="5" id="KW-1185">Reference proteome</keyword>
<feature type="transmembrane region" description="Helical" evidence="2">
    <location>
        <begin position="183"/>
        <end position="202"/>
    </location>
</feature>
<dbReference type="GO" id="GO:0020037">
    <property type="term" value="F:heme binding"/>
    <property type="evidence" value="ECO:0007669"/>
    <property type="project" value="TreeGrafter"/>
</dbReference>
<dbReference type="STRING" id="1814289.SAMN05216410_1947"/>
<dbReference type="GO" id="GO:0008482">
    <property type="term" value="F:sulfite oxidase activity"/>
    <property type="evidence" value="ECO:0007669"/>
    <property type="project" value="TreeGrafter"/>
</dbReference>
<organism evidence="4 5">
    <name type="scientific">Sanguibacter gelidistatuariae</name>
    <dbReference type="NCBI Taxonomy" id="1814289"/>
    <lineage>
        <taxon>Bacteria</taxon>
        <taxon>Bacillati</taxon>
        <taxon>Actinomycetota</taxon>
        <taxon>Actinomycetes</taxon>
        <taxon>Micrococcales</taxon>
        <taxon>Sanguibacteraceae</taxon>
        <taxon>Sanguibacter</taxon>
    </lineage>
</organism>
<dbReference type="PANTHER" id="PTHR19372:SF7">
    <property type="entry name" value="SULFITE OXIDASE, MITOCHONDRIAL"/>
    <property type="match status" value="1"/>
</dbReference>
<keyword evidence="2" id="KW-0472">Membrane</keyword>
<dbReference type="RefSeq" id="WP_093182802.1">
    <property type="nucleotide sequence ID" value="NZ_FMYH01000003.1"/>
</dbReference>
<dbReference type="GO" id="GO:0043546">
    <property type="term" value="F:molybdopterin cofactor binding"/>
    <property type="evidence" value="ECO:0007669"/>
    <property type="project" value="TreeGrafter"/>
</dbReference>
<feature type="domain" description="Oxidoreductase molybdopterin-binding" evidence="3">
    <location>
        <begin position="257"/>
        <end position="403"/>
    </location>
</feature>
<accession>A0A1G6MS54</accession>
<gene>
    <name evidence="4" type="ORF">SAMN05216410_1947</name>
</gene>
<evidence type="ECO:0000313" key="5">
    <source>
        <dbReference type="Proteomes" id="UP000199039"/>
    </source>
</evidence>
<feature type="transmembrane region" description="Helical" evidence="2">
    <location>
        <begin position="87"/>
        <end position="107"/>
    </location>
</feature>
<dbReference type="SUPFAM" id="SSF81296">
    <property type="entry name" value="E set domains"/>
    <property type="match status" value="1"/>
</dbReference>
<proteinExistence type="predicted"/>
<keyword evidence="2" id="KW-0812">Transmembrane</keyword>
<dbReference type="AlphaFoldDB" id="A0A1G6MS54"/>
<evidence type="ECO:0000256" key="1">
    <source>
        <dbReference type="SAM" id="MobiDB-lite"/>
    </source>
</evidence>
<feature type="transmembrane region" description="Helical" evidence="2">
    <location>
        <begin position="144"/>
        <end position="162"/>
    </location>
</feature>
<dbReference type="OrthoDB" id="9795587at2"/>
<dbReference type="InterPro" id="IPR000572">
    <property type="entry name" value="OxRdtase_Mopterin-bd_dom"/>
</dbReference>
<dbReference type="GO" id="GO:0006790">
    <property type="term" value="P:sulfur compound metabolic process"/>
    <property type="evidence" value="ECO:0007669"/>
    <property type="project" value="TreeGrafter"/>
</dbReference>
<name>A0A1G6MS54_9MICO</name>
<dbReference type="EMBL" id="FMYH01000003">
    <property type="protein sequence ID" value="SDC58047.1"/>
    <property type="molecule type" value="Genomic_DNA"/>
</dbReference>
<dbReference type="Pfam" id="PF00174">
    <property type="entry name" value="Oxidored_molyb"/>
    <property type="match status" value="1"/>
</dbReference>
<dbReference type="Gene3D" id="2.60.40.650">
    <property type="match status" value="1"/>
</dbReference>
<protein>
    <submittedName>
        <fullName evidence="4">DMSO/TMAO reductase YedYZ, molybdopterin-dependent catalytic subunit</fullName>
    </submittedName>
</protein>
<dbReference type="InterPro" id="IPR014756">
    <property type="entry name" value="Ig_E-set"/>
</dbReference>
<evidence type="ECO:0000259" key="3">
    <source>
        <dbReference type="Pfam" id="PF00174"/>
    </source>
</evidence>
<dbReference type="Gene3D" id="3.90.420.10">
    <property type="entry name" value="Oxidoreductase, molybdopterin-binding domain"/>
    <property type="match status" value="1"/>
</dbReference>
<feature type="region of interest" description="Disordered" evidence="1">
    <location>
        <begin position="506"/>
        <end position="529"/>
    </location>
</feature>
<evidence type="ECO:0000256" key="2">
    <source>
        <dbReference type="SAM" id="Phobius"/>
    </source>
</evidence>
<dbReference type="PANTHER" id="PTHR19372">
    <property type="entry name" value="SULFITE REDUCTASE"/>
    <property type="match status" value="1"/>
</dbReference>
<evidence type="ECO:0000313" key="4">
    <source>
        <dbReference type="EMBL" id="SDC58047.1"/>
    </source>
</evidence>
<feature type="compositionally biased region" description="Pro residues" evidence="1">
    <location>
        <begin position="1"/>
        <end position="12"/>
    </location>
</feature>
<feature type="region of interest" description="Disordered" evidence="1">
    <location>
        <begin position="1"/>
        <end position="23"/>
    </location>
</feature>
<reference evidence="4 5" key="1">
    <citation type="submission" date="2016-09" db="EMBL/GenBank/DDBJ databases">
        <authorList>
            <person name="Capua I."/>
            <person name="De Benedictis P."/>
            <person name="Joannis T."/>
            <person name="Lombin L.H."/>
            <person name="Cattoli G."/>
        </authorList>
    </citation>
    <scope>NUCLEOTIDE SEQUENCE [LARGE SCALE GENOMIC DNA]</scope>
    <source>
        <strain evidence="4 5">ISLP-3</strain>
    </source>
</reference>